<dbReference type="EMBL" id="QOQW01000006">
    <property type="protein sequence ID" value="RCK80419.1"/>
    <property type="molecule type" value="Genomic_DNA"/>
</dbReference>
<keyword evidence="2 5" id="KW-0812">Transmembrane</keyword>
<evidence type="ECO:0000313" key="8">
    <source>
        <dbReference type="Proteomes" id="UP000252355"/>
    </source>
</evidence>
<reference evidence="7 8" key="1">
    <citation type="submission" date="2018-05" db="EMBL/GenBank/DDBJ databases">
        <title>A metagenomic window into the 2 km-deep terrestrial subsurface aquifer revealed taxonomically and functionally diverse microbial community comprising novel uncultured bacterial lineages.</title>
        <authorList>
            <person name="Kadnikov V.V."/>
            <person name="Mardanov A.V."/>
            <person name="Beletsky A.V."/>
            <person name="Banks D."/>
            <person name="Pimenov N.V."/>
            <person name="Frank Y.A."/>
            <person name="Karnachuk O.V."/>
            <person name="Ravin N.V."/>
        </authorList>
    </citation>
    <scope>NUCLEOTIDE SEQUENCE [LARGE SCALE GENOMIC DNA]</scope>
    <source>
        <strain evidence="7">BY5</strain>
    </source>
</reference>
<evidence type="ECO:0000313" key="7">
    <source>
        <dbReference type="EMBL" id="RCK80419.1"/>
    </source>
</evidence>
<dbReference type="PRINTS" id="PR00453">
    <property type="entry name" value="VWFADOMAIN"/>
</dbReference>
<organism evidence="7 8">
    <name type="scientific">Candidatus Ozemobacter sibiricus</name>
    <dbReference type="NCBI Taxonomy" id="2268124"/>
    <lineage>
        <taxon>Bacteria</taxon>
        <taxon>Candidatus Ozemobacteria</taxon>
        <taxon>Candidatus Ozemobacterales</taxon>
        <taxon>Candidatus Ozemobacteraceae</taxon>
        <taxon>Candidatus Ozemobacter</taxon>
    </lineage>
</organism>
<comment type="caution">
    <text evidence="7">The sequence shown here is derived from an EMBL/GenBank/DDBJ whole genome shotgun (WGS) entry which is preliminary data.</text>
</comment>
<dbReference type="Pfam" id="PF00092">
    <property type="entry name" value="VWA"/>
    <property type="match status" value="1"/>
</dbReference>
<dbReference type="PANTHER" id="PTHR22550">
    <property type="entry name" value="SPORE GERMINATION PROTEIN"/>
    <property type="match status" value="1"/>
</dbReference>
<feature type="transmembrane region" description="Helical" evidence="5">
    <location>
        <begin position="313"/>
        <end position="330"/>
    </location>
</feature>
<evidence type="ECO:0000256" key="4">
    <source>
        <dbReference type="ARBA" id="ARBA00023136"/>
    </source>
</evidence>
<protein>
    <submittedName>
        <fullName evidence="7">BatA</fullName>
    </submittedName>
</protein>
<evidence type="ECO:0000256" key="1">
    <source>
        <dbReference type="ARBA" id="ARBA00022475"/>
    </source>
</evidence>
<dbReference type="SMART" id="SM00327">
    <property type="entry name" value="VWA"/>
    <property type="match status" value="1"/>
</dbReference>
<evidence type="ECO:0000256" key="3">
    <source>
        <dbReference type="ARBA" id="ARBA00022989"/>
    </source>
</evidence>
<dbReference type="SUPFAM" id="SSF53300">
    <property type="entry name" value="vWA-like"/>
    <property type="match status" value="1"/>
</dbReference>
<keyword evidence="1" id="KW-1003">Cell membrane</keyword>
<evidence type="ECO:0000259" key="6">
    <source>
        <dbReference type="PROSITE" id="PS50234"/>
    </source>
</evidence>
<feature type="domain" description="VWFA" evidence="6">
    <location>
        <begin position="92"/>
        <end position="293"/>
    </location>
</feature>
<sequence>MSLRWYDPEFLLLFALIPLVLAYKFVVVGGLKRGGIRYPLAKRAIETGLSWRARLAFLPDLVRALVLSLVVLALMRPQWGIQREEIHRQGIDIMIVLDVSGSMAAEDFKPTRLAAAKAITERFITGLRDHRVGLVVFAGLSMTQCPLTMDYGVVTELLRRADMRMIKADGTAIGDGLINAVYKFKKPRGEKRDQIVILLTDGENNAGVVDPLEAAKIAADRGIRVYTIGVGSLEGAPIPIDTPHGRQFARNPDGSLYIPRIDEQLLKDMAYITKGQYFRATDNQALEKIYETIARLEKGKIDVSRTVQYAERFGWFLWPAFGLFVIELWLRGRVFARVF</sequence>
<keyword evidence="3 5" id="KW-1133">Transmembrane helix</keyword>
<proteinExistence type="predicted"/>
<dbReference type="PROSITE" id="PS50234">
    <property type="entry name" value="VWFA"/>
    <property type="match status" value="1"/>
</dbReference>
<keyword evidence="4 5" id="KW-0472">Membrane</keyword>
<evidence type="ECO:0000256" key="5">
    <source>
        <dbReference type="SAM" id="Phobius"/>
    </source>
</evidence>
<accession>A0A367ZRQ0</accession>
<dbReference type="Proteomes" id="UP000252355">
    <property type="component" value="Unassembled WGS sequence"/>
</dbReference>
<gene>
    <name evidence="7" type="ORF">OZSIB_3165</name>
</gene>
<name>A0A367ZRQ0_9BACT</name>
<dbReference type="Gene3D" id="3.40.50.410">
    <property type="entry name" value="von Willebrand factor, type A domain"/>
    <property type="match status" value="1"/>
</dbReference>
<dbReference type="AlphaFoldDB" id="A0A367ZRQ0"/>
<dbReference type="PANTHER" id="PTHR22550:SF5">
    <property type="entry name" value="LEUCINE ZIPPER PROTEIN 4"/>
    <property type="match status" value="1"/>
</dbReference>
<dbReference type="InterPro" id="IPR036465">
    <property type="entry name" value="vWFA_dom_sf"/>
</dbReference>
<dbReference type="InterPro" id="IPR050768">
    <property type="entry name" value="UPF0353/GerABKA_families"/>
</dbReference>
<feature type="transmembrane region" description="Helical" evidence="5">
    <location>
        <begin position="12"/>
        <end position="31"/>
    </location>
</feature>
<evidence type="ECO:0000256" key="2">
    <source>
        <dbReference type="ARBA" id="ARBA00022692"/>
    </source>
</evidence>
<dbReference type="InterPro" id="IPR002035">
    <property type="entry name" value="VWF_A"/>
</dbReference>